<evidence type="ECO:0000313" key="5">
    <source>
        <dbReference type="Proteomes" id="UP000468581"/>
    </source>
</evidence>
<keyword evidence="1" id="KW-0805">Transcription regulation</keyword>
<dbReference type="InterPro" id="IPR013196">
    <property type="entry name" value="HTH_11"/>
</dbReference>
<dbReference type="EMBL" id="JAABOO010000001">
    <property type="protein sequence ID" value="NER12031.1"/>
    <property type="molecule type" value="Genomic_DNA"/>
</dbReference>
<dbReference type="AlphaFoldDB" id="A0A6P0UFH4"/>
<evidence type="ECO:0000256" key="1">
    <source>
        <dbReference type="ARBA" id="ARBA00023015"/>
    </source>
</evidence>
<comment type="caution">
    <text evidence="4">The sequence shown here is derived from an EMBL/GenBank/DDBJ whole genome shotgun (WGS) entry which is preliminary data.</text>
</comment>
<dbReference type="Pfam" id="PF08279">
    <property type="entry name" value="HTH_11"/>
    <property type="match status" value="1"/>
</dbReference>
<dbReference type="InterPro" id="IPR036388">
    <property type="entry name" value="WH-like_DNA-bd_sf"/>
</dbReference>
<dbReference type="Pfam" id="PF13280">
    <property type="entry name" value="WYL"/>
    <property type="match status" value="1"/>
</dbReference>
<organism evidence="4 5">
    <name type="scientific">Leptobacterium flavescens</name>
    <dbReference type="NCBI Taxonomy" id="472055"/>
    <lineage>
        <taxon>Bacteria</taxon>
        <taxon>Pseudomonadati</taxon>
        <taxon>Bacteroidota</taxon>
        <taxon>Flavobacteriia</taxon>
        <taxon>Flavobacteriales</taxon>
        <taxon>Flavobacteriaceae</taxon>
        <taxon>Leptobacterium</taxon>
    </lineage>
</organism>
<dbReference type="PROSITE" id="PS51000">
    <property type="entry name" value="HTH_DEOR_2"/>
    <property type="match status" value="1"/>
</dbReference>
<sequence length="228" mass="26968">MKRLERLTALLSFLQSRRYAGVRELEEKFGVSERTIYRDLRSLDESGVPISFEKDKGYFIVDKYFLPPLAFTLDEAKSFIFMERLAEKYTDKEVFGHFSSALEKIKNKLKHYQLEDIELLESNIGTYIDSNYTPKYIHLTEQAISNKKVLNISYKDIRGNRTERTVEPIGMTFYSQTWHLIAYCRLREDYRDFALSRITAISLSNEYITEKRLSLSEYIKKLEEAEQD</sequence>
<accession>A0A6P0UFH4</accession>
<dbReference type="InterPro" id="IPR026881">
    <property type="entry name" value="WYL_dom"/>
</dbReference>
<reference evidence="4 5" key="1">
    <citation type="submission" date="2020-01" db="EMBL/GenBank/DDBJ databases">
        <title>Leptobacterium flavescens.</title>
        <authorList>
            <person name="Wang G."/>
        </authorList>
    </citation>
    <scope>NUCLEOTIDE SEQUENCE [LARGE SCALE GENOMIC DNA]</scope>
    <source>
        <strain evidence="4 5">KCTC 22160</strain>
    </source>
</reference>
<name>A0A6P0UFH4_9FLAO</name>
<dbReference type="PANTHER" id="PTHR34580:SF1">
    <property type="entry name" value="PROTEIN PAFC"/>
    <property type="match status" value="1"/>
</dbReference>
<dbReference type="PROSITE" id="PS52050">
    <property type="entry name" value="WYL"/>
    <property type="match status" value="1"/>
</dbReference>
<dbReference type="RefSeq" id="WP_163605070.1">
    <property type="nucleotide sequence ID" value="NZ_JAABOO010000001.1"/>
</dbReference>
<dbReference type="PANTHER" id="PTHR34580">
    <property type="match status" value="1"/>
</dbReference>
<dbReference type="SUPFAM" id="SSF46785">
    <property type="entry name" value="Winged helix' DNA-binding domain"/>
    <property type="match status" value="1"/>
</dbReference>
<keyword evidence="5" id="KW-1185">Reference proteome</keyword>
<gene>
    <name evidence="4" type="ORF">GWK08_01130</name>
</gene>
<evidence type="ECO:0000313" key="4">
    <source>
        <dbReference type="EMBL" id="NER12031.1"/>
    </source>
</evidence>
<dbReference type="GO" id="GO:0003700">
    <property type="term" value="F:DNA-binding transcription factor activity"/>
    <property type="evidence" value="ECO:0007669"/>
    <property type="project" value="InterPro"/>
</dbReference>
<dbReference type="InterPro" id="IPR036390">
    <property type="entry name" value="WH_DNA-bd_sf"/>
</dbReference>
<dbReference type="InterPro" id="IPR051534">
    <property type="entry name" value="CBASS_pafABC_assoc_protein"/>
</dbReference>
<evidence type="ECO:0000259" key="3">
    <source>
        <dbReference type="PROSITE" id="PS51000"/>
    </source>
</evidence>
<feature type="domain" description="HTH deoR-type" evidence="3">
    <location>
        <begin position="3"/>
        <end position="58"/>
    </location>
</feature>
<protein>
    <submittedName>
        <fullName evidence="4">WYL domain-containing protein</fullName>
    </submittedName>
</protein>
<keyword evidence="2" id="KW-0804">Transcription</keyword>
<proteinExistence type="predicted"/>
<dbReference type="Gene3D" id="1.10.10.10">
    <property type="entry name" value="Winged helix-like DNA-binding domain superfamily/Winged helix DNA-binding domain"/>
    <property type="match status" value="1"/>
</dbReference>
<evidence type="ECO:0000256" key="2">
    <source>
        <dbReference type="ARBA" id="ARBA00023163"/>
    </source>
</evidence>
<dbReference type="Proteomes" id="UP000468581">
    <property type="component" value="Unassembled WGS sequence"/>
</dbReference>
<dbReference type="InterPro" id="IPR001034">
    <property type="entry name" value="DeoR_HTH"/>
</dbReference>